<gene>
    <name evidence="4" type="ORF">E1963_06960</name>
</gene>
<dbReference type="RefSeq" id="WP_132276595.1">
    <property type="nucleotide sequence ID" value="NZ_JAOBST010000009.1"/>
</dbReference>
<dbReference type="Proteomes" id="UP000295710">
    <property type="component" value="Unassembled WGS sequence"/>
</dbReference>
<proteinExistence type="predicted"/>
<feature type="binding site" evidence="3">
    <location>
        <begin position="7"/>
        <end position="14"/>
    </location>
    <ligand>
        <name>substrate</name>
    </ligand>
</feature>
<evidence type="ECO:0000256" key="1">
    <source>
        <dbReference type="ARBA" id="ARBA00022801"/>
    </source>
</evidence>
<dbReference type="GO" id="GO:0005829">
    <property type="term" value="C:cytosol"/>
    <property type="evidence" value="ECO:0007669"/>
    <property type="project" value="TreeGrafter"/>
</dbReference>
<dbReference type="InterPro" id="IPR051695">
    <property type="entry name" value="Phosphoglycerate_Mutase"/>
</dbReference>
<dbReference type="PANTHER" id="PTHR46517:SF1">
    <property type="entry name" value="FRUCTOSE-2,6-BISPHOSPHATASE TIGAR"/>
    <property type="match status" value="1"/>
</dbReference>
<evidence type="ECO:0000256" key="2">
    <source>
        <dbReference type="PIRSR" id="PIRSR613078-1"/>
    </source>
</evidence>
<dbReference type="SMART" id="SM00855">
    <property type="entry name" value="PGAM"/>
    <property type="match status" value="1"/>
</dbReference>
<feature type="binding site" evidence="3">
    <location>
        <position position="57"/>
    </location>
    <ligand>
        <name>substrate</name>
    </ligand>
</feature>
<dbReference type="Pfam" id="PF00300">
    <property type="entry name" value="His_Phos_1"/>
    <property type="match status" value="1"/>
</dbReference>
<evidence type="ECO:0000313" key="5">
    <source>
        <dbReference type="Proteomes" id="UP000295710"/>
    </source>
</evidence>
<dbReference type="EMBL" id="SMMX01000004">
    <property type="protein sequence ID" value="TDA22482.1"/>
    <property type="molecule type" value="Genomic_DNA"/>
</dbReference>
<evidence type="ECO:0000256" key="3">
    <source>
        <dbReference type="PIRSR" id="PIRSR613078-2"/>
    </source>
</evidence>
<comment type="caution">
    <text evidence="4">The sequence shown here is derived from an EMBL/GenBank/DDBJ whole genome shotgun (WGS) entry which is preliminary data.</text>
</comment>
<sequence length="211" mass="23729">MKIYFVRHGETDWNKARRIQGQVDIPLNGFGRHLAEETAKGLADVPFDICYTSPLGRAAETARIILGDRKVPVIEEERIEEMAFGAYEGKCCSKKGWELPEEFQRFFDDPEHYIVPAGGEGFADVKRRTGEFLAELFQKDELEDSVVLVTTHGAALAGILNNIKGRPLGDYWGVGVHKNCAVTEVEVSRGRAHIISENVVYYEDEVAPWEE</sequence>
<feature type="active site" description="Proton donor/acceptor" evidence="2">
    <location>
        <position position="81"/>
    </location>
</feature>
<dbReference type="InterPro" id="IPR013078">
    <property type="entry name" value="His_Pase_superF_clade-1"/>
</dbReference>
<dbReference type="GO" id="GO:0004331">
    <property type="term" value="F:fructose-2,6-bisphosphate 2-phosphatase activity"/>
    <property type="evidence" value="ECO:0007669"/>
    <property type="project" value="TreeGrafter"/>
</dbReference>
<dbReference type="CDD" id="cd07067">
    <property type="entry name" value="HP_PGM_like"/>
    <property type="match status" value="1"/>
</dbReference>
<reference evidence="4 5" key="1">
    <citation type="journal article" date="2016" name="Nat. Microbiol.">
        <title>The Mouse Intestinal Bacterial Collection (miBC) provides host-specific insight into cultured diversity and functional potential of the gut microbiota.</title>
        <authorList>
            <person name="Lagkouvardos I."/>
            <person name="Pukall R."/>
            <person name="Abt B."/>
            <person name="Foesel B.U."/>
            <person name="Meier-Kolthoff J.P."/>
            <person name="Kumar N."/>
            <person name="Bresciani A."/>
            <person name="Martinez I."/>
            <person name="Just S."/>
            <person name="Ziegler C."/>
            <person name="Brugiroux S."/>
            <person name="Garzetti D."/>
            <person name="Wenning M."/>
            <person name="Bui T.P."/>
            <person name="Wang J."/>
            <person name="Hugenholtz F."/>
            <person name="Plugge C.M."/>
            <person name="Peterson D.A."/>
            <person name="Hornef M.W."/>
            <person name="Baines J.F."/>
            <person name="Smidt H."/>
            <person name="Walter J."/>
            <person name="Kristiansen K."/>
            <person name="Nielsen H.B."/>
            <person name="Haller D."/>
            <person name="Overmann J."/>
            <person name="Stecher B."/>
            <person name="Clavel T."/>
        </authorList>
    </citation>
    <scope>NUCLEOTIDE SEQUENCE [LARGE SCALE GENOMIC DNA]</scope>
    <source>
        <strain evidence="4 5">DSM 28560</strain>
    </source>
</reference>
<dbReference type="AlphaFoldDB" id="A0A4R4FFM1"/>
<keyword evidence="5" id="KW-1185">Reference proteome</keyword>
<dbReference type="InterPro" id="IPR029033">
    <property type="entry name" value="His_PPase_superfam"/>
</dbReference>
<dbReference type="GO" id="GO:0043456">
    <property type="term" value="P:regulation of pentose-phosphate shunt"/>
    <property type="evidence" value="ECO:0007669"/>
    <property type="project" value="TreeGrafter"/>
</dbReference>
<dbReference type="GO" id="GO:0045820">
    <property type="term" value="P:negative regulation of glycolytic process"/>
    <property type="evidence" value="ECO:0007669"/>
    <property type="project" value="TreeGrafter"/>
</dbReference>
<feature type="active site" description="Tele-phosphohistidine intermediate" evidence="2">
    <location>
        <position position="8"/>
    </location>
</feature>
<evidence type="ECO:0000313" key="4">
    <source>
        <dbReference type="EMBL" id="TDA22482.1"/>
    </source>
</evidence>
<protein>
    <submittedName>
        <fullName evidence="4">Histidine phosphatase family protein</fullName>
    </submittedName>
</protein>
<organism evidence="4 5">
    <name type="scientific">Extibacter muris</name>
    <dbReference type="NCBI Taxonomy" id="1796622"/>
    <lineage>
        <taxon>Bacteria</taxon>
        <taxon>Bacillati</taxon>
        <taxon>Bacillota</taxon>
        <taxon>Clostridia</taxon>
        <taxon>Lachnospirales</taxon>
        <taxon>Lachnospiraceae</taxon>
        <taxon>Extibacter</taxon>
    </lineage>
</organism>
<accession>A0A4R4FFM1</accession>
<dbReference type="Gene3D" id="3.40.50.1240">
    <property type="entry name" value="Phosphoglycerate mutase-like"/>
    <property type="match status" value="1"/>
</dbReference>
<dbReference type="PANTHER" id="PTHR46517">
    <property type="entry name" value="FRUCTOSE-2,6-BISPHOSPHATASE TIGAR"/>
    <property type="match status" value="1"/>
</dbReference>
<name>A0A4R4FFM1_9FIRM</name>
<dbReference type="SUPFAM" id="SSF53254">
    <property type="entry name" value="Phosphoglycerate mutase-like"/>
    <property type="match status" value="1"/>
</dbReference>
<keyword evidence="1" id="KW-0378">Hydrolase</keyword>